<keyword evidence="2" id="KW-0732">Signal</keyword>
<evidence type="ECO:0000313" key="3">
    <source>
        <dbReference type="EMBL" id="CAH1273928.1"/>
    </source>
</evidence>
<sequence>MLASLLAVTLLLGCDVLLPVTPAPLRSAEVSSTAPHGDRENLEPTSASTTSGDTSRTACTRTINLTSRSEDGSPGDHRSAELVREGTVLIYRLLDRVGKSLQTMRNDSFRDLNYRVATQAEDADNLCSGTFETFLTRVYAYLQNFTAHLAAIQDQSGRVSDFSVPLRQNIQGSTESLKWNVRTLVGWTFLP</sequence>
<keyword evidence="4" id="KW-1185">Reference proteome</keyword>
<accession>A0A8K0EYQ9</accession>
<feature type="compositionally biased region" description="Polar residues" evidence="1">
    <location>
        <begin position="43"/>
        <end position="58"/>
    </location>
</feature>
<evidence type="ECO:0000313" key="4">
    <source>
        <dbReference type="Proteomes" id="UP000838412"/>
    </source>
</evidence>
<feature type="signal peptide" evidence="2">
    <location>
        <begin position="1"/>
        <end position="22"/>
    </location>
</feature>
<gene>
    <name evidence="3" type="primary">Hypp5234</name>
    <name evidence="3" type="ORF">BLAG_LOCUS25114</name>
</gene>
<feature type="region of interest" description="Disordered" evidence="1">
    <location>
        <begin position="28"/>
        <end position="58"/>
    </location>
</feature>
<name>A0A8K0EYQ9_BRALA</name>
<reference evidence="3" key="1">
    <citation type="submission" date="2022-01" db="EMBL/GenBank/DDBJ databases">
        <authorList>
            <person name="Braso-Vives M."/>
        </authorList>
    </citation>
    <scope>NUCLEOTIDE SEQUENCE</scope>
</reference>
<organism evidence="3 4">
    <name type="scientific">Branchiostoma lanceolatum</name>
    <name type="common">Common lancelet</name>
    <name type="synonym">Amphioxus lanceolatum</name>
    <dbReference type="NCBI Taxonomy" id="7740"/>
    <lineage>
        <taxon>Eukaryota</taxon>
        <taxon>Metazoa</taxon>
        <taxon>Chordata</taxon>
        <taxon>Cephalochordata</taxon>
        <taxon>Leptocardii</taxon>
        <taxon>Amphioxiformes</taxon>
        <taxon>Branchiostomatidae</taxon>
        <taxon>Branchiostoma</taxon>
    </lineage>
</organism>
<dbReference type="Proteomes" id="UP000838412">
    <property type="component" value="Chromosome 9"/>
</dbReference>
<proteinExistence type="predicted"/>
<dbReference type="OrthoDB" id="10082019at2759"/>
<evidence type="ECO:0000256" key="2">
    <source>
        <dbReference type="SAM" id="SignalP"/>
    </source>
</evidence>
<dbReference type="EMBL" id="OV696694">
    <property type="protein sequence ID" value="CAH1273928.1"/>
    <property type="molecule type" value="Genomic_DNA"/>
</dbReference>
<feature type="chain" id="PRO_5035470050" evidence="2">
    <location>
        <begin position="23"/>
        <end position="191"/>
    </location>
</feature>
<dbReference type="AlphaFoldDB" id="A0A8K0EYQ9"/>
<evidence type="ECO:0000256" key="1">
    <source>
        <dbReference type="SAM" id="MobiDB-lite"/>
    </source>
</evidence>
<protein>
    <submittedName>
        <fullName evidence="3">Hypp5234 protein</fullName>
    </submittedName>
</protein>